<proteinExistence type="predicted"/>
<evidence type="ECO:0008006" key="3">
    <source>
        <dbReference type="Google" id="ProtNLM"/>
    </source>
</evidence>
<dbReference type="PANTHER" id="PTHR47481:SF10">
    <property type="entry name" value="COPIA-LIKE POLYPROTEIN_RETROTRANSPOSON"/>
    <property type="match status" value="1"/>
</dbReference>
<dbReference type="PANTHER" id="PTHR47481">
    <property type="match status" value="1"/>
</dbReference>
<reference evidence="1" key="1">
    <citation type="journal article" date="2020" name="Nat. Genet.">
        <title>Genomic diversifications of five Gossypium allopolyploid species and their impact on cotton improvement.</title>
        <authorList>
            <person name="Chen Z.J."/>
            <person name="Sreedasyam A."/>
            <person name="Ando A."/>
            <person name="Song Q."/>
            <person name="De Santiago L.M."/>
            <person name="Hulse-Kemp A.M."/>
            <person name="Ding M."/>
            <person name="Ye W."/>
            <person name="Kirkbride R.C."/>
            <person name="Jenkins J."/>
            <person name="Plott C."/>
            <person name="Lovell J."/>
            <person name="Lin Y.M."/>
            <person name="Vaughn R."/>
            <person name="Liu B."/>
            <person name="Simpson S."/>
            <person name="Scheffler B.E."/>
            <person name="Wen L."/>
            <person name="Saski C.A."/>
            <person name="Grover C.E."/>
            <person name="Hu G."/>
            <person name="Conover J.L."/>
            <person name="Carlson J.W."/>
            <person name="Shu S."/>
            <person name="Boston L.B."/>
            <person name="Williams M."/>
            <person name="Peterson D.G."/>
            <person name="McGee K."/>
            <person name="Jones D.C."/>
            <person name="Wendel J.F."/>
            <person name="Stelly D.M."/>
            <person name="Grimwood J."/>
            <person name="Schmutz J."/>
        </authorList>
    </citation>
    <scope>NUCLEOTIDE SEQUENCE [LARGE SCALE GENOMIC DNA]</scope>
    <source>
        <strain evidence="1">cv. TM-1</strain>
    </source>
</reference>
<dbReference type="Proteomes" id="UP000818029">
    <property type="component" value="Chromosome A08"/>
</dbReference>
<evidence type="ECO:0000313" key="1">
    <source>
        <dbReference type="Proteomes" id="UP000818029"/>
    </source>
</evidence>
<sequence>MMASSLFAANITAKQSQLRHDLHSLKKGNLSIRAYVDKIKSMCALLAASGSPILEAERTSVLLAGLSSDFDAIMSSASLSSGPVPFQRLMDALLECEARQMRTIFDVLVAANFVEGSSSPAVDGSSRGGRSPGRGRGCSFRTLIQCQICSRYGHIAQRFFYRYHRDDQHQHAAPMPYQGDSALGANEESWPDQNWMHDGQNWMGLSRGTVVRSYL</sequence>
<protein>
    <recommendedName>
        <fullName evidence="3">Retrotransposon gag domain-containing protein</fullName>
    </recommendedName>
</protein>
<evidence type="ECO:0000313" key="2">
    <source>
        <dbReference type="RefSeq" id="XP_040931074.1"/>
    </source>
</evidence>
<reference evidence="2" key="2">
    <citation type="submission" date="2025-08" db="UniProtKB">
        <authorList>
            <consortium name="RefSeq"/>
        </authorList>
    </citation>
    <scope>IDENTIFICATION</scope>
</reference>
<keyword evidence="1" id="KW-1185">Reference proteome</keyword>
<gene>
    <name evidence="2" type="primary">LOC121204719</name>
</gene>
<organism evidence="1 2">
    <name type="scientific">Gossypium hirsutum</name>
    <name type="common">Upland cotton</name>
    <name type="synonym">Gossypium mexicanum</name>
    <dbReference type="NCBI Taxonomy" id="3635"/>
    <lineage>
        <taxon>Eukaryota</taxon>
        <taxon>Viridiplantae</taxon>
        <taxon>Streptophyta</taxon>
        <taxon>Embryophyta</taxon>
        <taxon>Tracheophyta</taxon>
        <taxon>Spermatophyta</taxon>
        <taxon>Magnoliopsida</taxon>
        <taxon>eudicotyledons</taxon>
        <taxon>Gunneridae</taxon>
        <taxon>Pentapetalae</taxon>
        <taxon>rosids</taxon>
        <taxon>malvids</taxon>
        <taxon>Malvales</taxon>
        <taxon>Malvaceae</taxon>
        <taxon>Malvoideae</taxon>
        <taxon>Gossypium</taxon>
    </lineage>
</organism>
<name>A0ABM2YKN4_GOSHI</name>
<dbReference type="RefSeq" id="XP_040931074.1">
    <property type="nucleotide sequence ID" value="XM_041075140.1"/>
</dbReference>
<dbReference type="GeneID" id="121204719"/>
<accession>A0ABM2YKN4</accession>